<keyword evidence="1" id="KW-1133">Transmembrane helix</keyword>
<dbReference type="AlphaFoldDB" id="A0A8S1PG42"/>
<keyword evidence="1" id="KW-0472">Membrane</keyword>
<protein>
    <recommendedName>
        <fullName evidence="4">Transmembrane protein</fullName>
    </recommendedName>
</protein>
<keyword evidence="3" id="KW-1185">Reference proteome</keyword>
<organism evidence="2 3">
    <name type="scientific">Paramecium sonneborni</name>
    <dbReference type="NCBI Taxonomy" id="65129"/>
    <lineage>
        <taxon>Eukaryota</taxon>
        <taxon>Sar</taxon>
        <taxon>Alveolata</taxon>
        <taxon>Ciliophora</taxon>
        <taxon>Intramacronucleata</taxon>
        <taxon>Oligohymenophorea</taxon>
        <taxon>Peniculida</taxon>
        <taxon>Parameciidae</taxon>
        <taxon>Paramecium</taxon>
    </lineage>
</organism>
<accession>A0A8S1PG42</accession>
<name>A0A8S1PG42_9CILI</name>
<proteinExistence type="predicted"/>
<sequence length="128" mass="14646">MGCCQQLPLKENESYTVEQITLQENCFPKDLQMQSLALNLVKGDMDDIDSFEIKRLGNTCVNNILNEQQSIKMENQNNAQFKDKNIIILLIFIQNAVFICNILSTLNKPQFVRDSGSKNLNKKFIGML</sequence>
<evidence type="ECO:0000256" key="1">
    <source>
        <dbReference type="SAM" id="Phobius"/>
    </source>
</evidence>
<dbReference type="EMBL" id="CAJJDN010000076">
    <property type="protein sequence ID" value="CAD8101723.1"/>
    <property type="molecule type" value="Genomic_DNA"/>
</dbReference>
<evidence type="ECO:0000313" key="3">
    <source>
        <dbReference type="Proteomes" id="UP000692954"/>
    </source>
</evidence>
<evidence type="ECO:0000313" key="2">
    <source>
        <dbReference type="EMBL" id="CAD8101723.1"/>
    </source>
</evidence>
<keyword evidence="1" id="KW-0812">Transmembrane</keyword>
<evidence type="ECO:0008006" key="4">
    <source>
        <dbReference type="Google" id="ProtNLM"/>
    </source>
</evidence>
<comment type="caution">
    <text evidence="2">The sequence shown here is derived from an EMBL/GenBank/DDBJ whole genome shotgun (WGS) entry which is preliminary data.</text>
</comment>
<reference evidence="2" key="1">
    <citation type="submission" date="2021-01" db="EMBL/GenBank/DDBJ databases">
        <authorList>
            <consortium name="Genoscope - CEA"/>
            <person name="William W."/>
        </authorList>
    </citation>
    <scope>NUCLEOTIDE SEQUENCE</scope>
</reference>
<dbReference type="Proteomes" id="UP000692954">
    <property type="component" value="Unassembled WGS sequence"/>
</dbReference>
<feature type="transmembrane region" description="Helical" evidence="1">
    <location>
        <begin position="86"/>
        <end position="106"/>
    </location>
</feature>
<gene>
    <name evidence="2" type="ORF">PSON_ATCC_30995.1.T0760142</name>
</gene>